<reference evidence="2" key="1">
    <citation type="submission" date="2021-02" db="EMBL/GenBank/DDBJ databases">
        <title>Natronogracilivirga saccharolytica gen. nov. sp. nov. a new anaerobic, haloalkiliphilic carbohydrate-fermenting bacterium from soda lake and proposing of Cyclonatronumiaceae fam. nov. in the phylum Balneolaeota.</title>
        <authorList>
            <person name="Zhilina T.N."/>
            <person name="Sorokin D.Y."/>
            <person name="Zavarzina D.G."/>
            <person name="Toshchakov S.V."/>
            <person name="Kublanov I.V."/>
        </authorList>
    </citation>
    <scope>NUCLEOTIDE SEQUENCE</scope>
    <source>
        <strain evidence="2">Z-1702</strain>
    </source>
</reference>
<keyword evidence="1" id="KW-0175">Coiled coil</keyword>
<dbReference type="Proteomes" id="UP000673975">
    <property type="component" value="Unassembled WGS sequence"/>
</dbReference>
<evidence type="ECO:0000313" key="3">
    <source>
        <dbReference type="Proteomes" id="UP000673975"/>
    </source>
</evidence>
<proteinExistence type="predicted"/>
<feature type="coiled-coil region" evidence="1">
    <location>
        <begin position="106"/>
        <end position="133"/>
    </location>
</feature>
<dbReference type="EMBL" id="JAFIDN010000003">
    <property type="protein sequence ID" value="MBP3191965.1"/>
    <property type="molecule type" value="Genomic_DNA"/>
</dbReference>
<organism evidence="2 3">
    <name type="scientific">Natronogracilivirga saccharolytica</name>
    <dbReference type="NCBI Taxonomy" id="2812953"/>
    <lineage>
        <taxon>Bacteria</taxon>
        <taxon>Pseudomonadati</taxon>
        <taxon>Balneolota</taxon>
        <taxon>Balneolia</taxon>
        <taxon>Balneolales</taxon>
        <taxon>Cyclonatronaceae</taxon>
        <taxon>Natronogracilivirga</taxon>
    </lineage>
</organism>
<sequence>MQNHSQSTFPINELSRKARLLDHASQHLLEVMDEQVNAVIASEADKLVRCTEKNVSAQQTFMNAEKAFINSLVTSIPGASRNDSRVSLELLRESYPDHAEDIVKWKDQISQNIDKLQRKQKQLVELLDFAQQQNKSLMQTLYGVEDAKNVHYSQKGVKSGVMSGMAVNQEG</sequence>
<comment type="caution">
    <text evidence="2">The sequence shown here is derived from an EMBL/GenBank/DDBJ whole genome shotgun (WGS) entry which is preliminary data.</text>
</comment>
<protein>
    <submittedName>
        <fullName evidence="2">Uncharacterized protein</fullName>
    </submittedName>
</protein>
<evidence type="ECO:0000313" key="2">
    <source>
        <dbReference type="EMBL" id="MBP3191965.1"/>
    </source>
</evidence>
<keyword evidence="3" id="KW-1185">Reference proteome</keyword>
<dbReference type="RefSeq" id="WP_210510865.1">
    <property type="nucleotide sequence ID" value="NZ_JAFIDN010000003.1"/>
</dbReference>
<gene>
    <name evidence="2" type="ORF">NATSA_04725</name>
</gene>
<name>A0A8J7RHK5_9BACT</name>
<evidence type="ECO:0000256" key="1">
    <source>
        <dbReference type="SAM" id="Coils"/>
    </source>
</evidence>
<accession>A0A8J7RHK5</accession>
<dbReference type="AlphaFoldDB" id="A0A8J7RHK5"/>